<comment type="catalytic activity">
    <reaction evidence="5">
        <text>dTDP-beta-L-rhamnose + NADP(+) = dTDP-4-dehydro-beta-L-rhamnose + NADPH + H(+)</text>
        <dbReference type="Rhea" id="RHEA:21796"/>
        <dbReference type="ChEBI" id="CHEBI:15378"/>
        <dbReference type="ChEBI" id="CHEBI:57510"/>
        <dbReference type="ChEBI" id="CHEBI:57783"/>
        <dbReference type="ChEBI" id="CHEBI:58349"/>
        <dbReference type="ChEBI" id="CHEBI:62830"/>
        <dbReference type="EC" id="1.1.1.133"/>
    </reaction>
</comment>
<evidence type="ECO:0000256" key="2">
    <source>
        <dbReference type="ARBA" id="ARBA00010944"/>
    </source>
</evidence>
<evidence type="ECO:0000313" key="8">
    <source>
        <dbReference type="EMBL" id="RMA64204.1"/>
    </source>
</evidence>
<evidence type="ECO:0000313" key="9">
    <source>
        <dbReference type="Proteomes" id="UP000271339"/>
    </source>
</evidence>
<evidence type="ECO:0000259" key="7">
    <source>
        <dbReference type="Pfam" id="PF04321"/>
    </source>
</evidence>
<dbReference type="InterPro" id="IPR005913">
    <property type="entry name" value="dTDP_dehydrorham_reduct"/>
</dbReference>
<comment type="pathway">
    <text evidence="1 6">Carbohydrate biosynthesis; dTDP-L-rhamnose biosynthesis.</text>
</comment>
<keyword evidence="6" id="KW-0521">NADP</keyword>
<comment type="similarity">
    <text evidence="2 6">Belongs to the dTDP-4-dehydrorhamnose reductase family.</text>
</comment>
<dbReference type="GO" id="GO:0048269">
    <property type="term" value="C:methionine adenosyltransferase complex"/>
    <property type="evidence" value="ECO:0007669"/>
    <property type="project" value="TreeGrafter"/>
</dbReference>
<evidence type="ECO:0000256" key="1">
    <source>
        <dbReference type="ARBA" id="ARBA00004781"/>
    </source>
</evidence>
<dbReference type="GO" id="GO:0019305">
    <property type="term" value="P:dTDP-rhamnose biosynthetic process"/>
    <property type="evidence" value="ECO:0007669"/>
    <property type="project" value="UniProtKB-UniPathway"/>
</dbReference>
<reference evidence="8 9" key="1">
    <citation type="submission" date="2018-10" db="EMBL/GenBank/DDBJ databases">
        <title>Genomic Encyclopedia of Archaeal and Bacterial Type Strains, Phase II (KMG-II): from individual species to whole genera.</title>
        <authorList>
            <person name="Goeker M."/>
        </authorList>
    </citation>
    <scope>NUCLEOTIDE SEQUENCE [LARGE SCALE GENOMIC DNA]</scope>
    <source>
        <strain evidence="8 9">DSM 23424</strain>
    </source>
</reference>
<evidence type="ECO:0000256" key="6">
    <source>
        <dbReference type="RuleBase" id="RU364082"/>
    </source>
</evidence>
<dbReference type="InterPro" id="IPR036291">
    <property type="entry name" value="NAD(P)-bd_dom_sf"/>
</dbReference>
<dbReference type="Gene3D" id="3.40.50.720">
    <property type="entry name" value="NAD(P)-binding Rossmann-like Domain"/>
    <property type="match status" value="1"/>
</dbReference>
<comment type="caution">
    <text evidence="8">The sequence shown here is derived from an EMBL/GenBank/DDBJ whole genome shotgun (WGS) entry which is preliminary data.</text>
</comment>
<organism evidence="8 9">
    <name type="scientific">Ulvibacter antarcticus</name>
    <dbReference type="NCBI Taxonomy" id="442714"/>
    <lineage>
        <taxon>Bacteria</taxon>
        <taxon>Pseudomonadati</taxon>
        <taxon>Bacteroidota</taxon>
        <taxon>Flavobacteriia</taxon>
        <taxon>Flavobacteriales</taxon>
        <taxon>Flavobacteriaceae</taxon>
        <taxon>Ulvibacter</taxon>
    </lineage>
</organism>
<evidence type="ECO:0000256" key="3">
    <source>
        <dbReference type="ARBA" id="ARBA00012929"/>
    </source>
</evidence>
<dbReference type="SUPFAM" id="SSF51735">
    <property type="entry name" value="NAD(P)-binding Rossmann-fold domains"/>
    <property type="match status" value="1"/>
</dbReference>
<dbReference type="Proteomes" id="UP000271339">
    <property type="component" value="Unassembled WGS sequence"/>
</dbReference>
<dbReference type="EMBL" id="REFC01000012">
    <property type="protein sequence ID" value="RMA64204.1"/>
    <property type="molecule type" value="Genomic_DNA"/>
</dbReference>
<dbReference type="GO" id="GO:0006556">
    <property type="term" value="P:S-adenosylmethionine biosynthetic process"/>
    <property type="evidence" value="ECO:0007669"/>
    <property type="project" value="TreeGrafter"/>
</dbReference>
<dbReference type="EC" id="1.1.1.133" evidence="3 6"/>
<sequence>MKQPSKNRILILGASGFIGKSLYKELQSYFDTYGTYCSNVAEYASNHAYFRYCVEEDELASILEKVKPSVVISALRGDFKEQLKAHSVLAKYVQEHHFCKLLFLSSANVFDGKFDLPSYESDKPLAESRYGKFKIAVERMLSEQIPAQTTILRLPIVLGVQSPRIAQLRQSIKHKASFEVFPNLTISLTTADKIAQQVHYIISKKLDGIYHLASTDMVHHEDLFREITSKLGDKTPIFKSVYRSNDDSYLAILQKKNKLPQQYRITVAEVIDDCTLKEEIITLKNQL</sequence>
<dbReference type="PANTHER" id="PTHR10491:SF4">
    <property type="entry name" value="METHIONINE ADENOSYLTRANSFERASE 2 SUBUNIT BETA"/>
    <property type="match status" value="1"/>
</dbReference>
<dbReference type="RefSeq" id="WP_121906674.1">
    <property type="nucleotide sequence ID" value="NZ_REFC01000012.1"/>
</dbReference>
<protein>
    <recommendedName>
        <fullName evidence="4 6">dTDP-4-dehydrorhamnose reductase</fullName>
        <ecNumber evidence="3 6">1.1.1.133</ecNumber>
    </recommendedName>
</protein>
<dbReference type="GO" id="GO:0048270">
    <property type="term" value="F:methionine adenosyltransferase regulator activity"/>
    <property type="evidence" value="ECO:0007669"/>
    <property type="project" value="TreeGrafter"/>
</dbReference>
<evidence type="ECO:0000256" key="5">
    <source>
        <dbReference type="ARBA" id="ARBA00048200"/>
    </source>
</evidence>
<evidence type="ECO:0000256" key="4">
    <source>
        <dbReference type="ARBA" id="ARBA00017099"/>
    </source>
</evidence>
<dbReference type="Pfam" id="PF04321">
    <property type="entry name" value="RmlD_sub_bind"/>
    <property type="match status" value="1"/>
</dbReference>
<dbReference type="InterPro" id="IPR029903">
    <property type="entry name" value="RmlD-like-bd"/>
</dbReference>
<accession>A0A3L9YV58</accession>
<dbReference type="UniPathway" id="UPA00124"/>
<dbReference type="OrthoDB" id="1415031at2"/>
<keyword evidence="9" id="KW-1185">Reference proteome</keyword>
<name>A0A3L9YV58_9FLAO</name>
<dbReference type="AlphaFoldDB" id="A0A3L9YV58"/>
<gene>
    <name evidence="8" type="ORF">BXY75_1074</name>
</gene>
<feature type="domain" description="RmlD-like substrate binding" evidence="7">
    <location>
        <begin position="8"/>
        <end position="235"/>
    </location>
</feature>
<proteinExistence type="inferred from homology"/>
<dbReference type="GO" id="GO:0008831">
    <property type="term" value="F:dTDP-4-dehydrorhamnose reductase activity"/>
    <property type="evidence" value="ECO:0007669"/>
    <property type="project" value="UniProtKB-EC"/>
</dbReference>
<keyword evidence="6" id="KW-0560">Oxidoreductase</keyword>
<comment type="function">
    <text evidence="6">Catalyzes the reduction of dTDP-6-deoxy-L-lyxo-4-hexulose to yield dTDP-L-rhamnose.</text>
</comment>
<dbReference type="PANTHER" id="PTHR10491">
    <property type="entry name" value="DTDP-4-DEHYDRORHAMNOSE REDUCTASE"/>
    <property type="match status" value="1"/>
</dbReference>